<dbReference type="PANTHER" id="PTHR42663">
    <property type="entry name" value="HYDROLASE C777.06C-RELATED-RELATED"/>
    <property type="match status" value="1"/>
</dbReference>
<organism evidence="2 3">
    <name type="scientific">Malassezia furfur</name>
    <name type="common">Pityriasis versicolor infection agent</name>
    <name type="synonym">Pityrosporum furfur</name>
    <dbReference type="NCBI Taxonomy" id="55194"/>
    <lineage>
        <taxon>Eukaryota</taxon>
        <taxon>Fungi</taxon>
        <taxon>Dikarya</taxon>
        <taxon>Basidiomycota</taxon>
        <taxon>Ustilaginomycotina</taxon>
        <taxon>Malasseziomycetes</taxon>
        <taxon>Malasseziales</taxon>
        <taxon>Malasseziaceae</taxon>
        <taxon>Malassezia</taxon>
    </lineage>
</organism>
<dbReference type="PANTHER" id="PTHR42663:SF6">
    <property type="entry name" value="HYDROLASE C777.06C-RELATED"/>
    <property type="match status" value="1"/>
</dbReference>
<dbReference type="SUPFAM" id="SSF56281">
    <property type="entry name" value="Metallo-hydrolase/oxidoreductase"/>
    <property type="match status" value="1"/>
</dbReference>
<dbReference type="InterPro" id="IPR036866">
    <property type="entry name" value="RibonucZ/Hydroxyglut_hydro"/>
</dbReference>
<evidence type="ECO:0000313" key="2">
    <source>
        <dbReference type="EMBL" id="WFD45814.1"/>
    </source>
</evidence>
<dbReference type="InterPro" id="IPR001279">
    <property type="entry name" value="Metallo-B-lactamas"/>
</dbReference>
<evidence type="ECO:0000259" key="1">
    <source>
        <dbReference type="Pfam" id="PF12706"/>
    </source>
</evidence>
<evidence type="ECO:0000313" key="3">
    <source>
        <dbReference type="Proteomes" id="UP000818624"/>
    </source>
</evidence>
<gene>
    <name evidence="2" type="ORF">GLX27_000439</name>
</gene>
<dbReference type="EMBL" id="CP046234">
    <property type="protein sequence ID" value="WFD45814.1"/>
    <property type="molecule type" value="Genomic_DNA"/>
</dbReference>
<protein>
    <recommendedName>
        <fullName evidence="1">Metallo-beta-lactamase domain-containing protein</fullName>
    </recommendedName>
</protein>
<accession>A0ABY8ELF2</accession>
<sequence>MSETPGFPALQGDWLEEVIFLGTGTSSQVPSIYCVTDPNTQCKTCPDAMKPGSPNRRGCTSAVVVGAPRDAPDQKSTILIDCGKSFYTSTLETFPKYGLRRIDAVLLTHGHADAILGLDDLRGWTMHGCIQDYVDVYLTQECMNTVQSTFPYLVDTKFVTGGGDVGTLRWHIIDAAKPFEAGRHRVPVTPLRVEHGFIGPQRHPFECLGFRIDSMSYVSDCHAIPPATLDLMAGSQLVVLDALNMYRHPSHFSIPQAITTVLELSTRAYPPALALFVDMAHRVEYHATEEQLKELVTRLRAFRSSLSASVNNAWWSEAWDADENEAQAFLALRPDVRTMPESGPPCPEVPAMHLAVDRLRVLFSKP</sequence>
<reference evidence="2 3" key="1">
    <citation type="journal article" date="2020" name="Elife">
        <title>Loss of centromere function drives karyotype evolution in closely related Malassezia species.</title>
        <authorList>
            <person name="Sankaranarayanan S.R."/>
            <person name="Ianiri G."/>
            <person name="Coelho M.A."/>
            <person name="Reza M.H."/>
            <person name="Thimmappa B.C."/>
            <person name="Ganguly P."/>
            <person name="Vadnala R.N."/>
            <person name="Sun S."/>
            <person name="Siddharthan R."/>
            <person name="Tellgren-Roth C."/>
            <person name="Dawson T.L."/>
            <person name="Heitman J."/>
            <person name="Sanyal K."/>
        </authorList>
    </citation>
    <scope>NUCLEOTIDE SEQUENCE [LARGE SCALE GENOMIC DNA]</scope>
    <source>
        <strain evidence="2">CBS14141</strain>
    </source>
</reference>
<keyword evidence="3" id="KW-1185">Reference proteome</keyword>
<name>A0ABY8ELF2_MALFU</name>
<dbReference type="Pfam" id="PF12706">
    <property type="entry name" value="Lactamase_B_2"/>
    <property type="match status" value="1"/>
</dbReference>
<proteinExistence type="predicted"/>
<feature type="domain" description="Metallo-beta-lactamase" evidence="1">
    <location>
        <begin position="77"/>
        <end position="267"/>
    </location>
</feature>
<dbReference type="Proteomes" id="UP000818624">
    <property type="component" value="Chromosome 1"/>
</dbReference>
<dbReference type="CDD" id="cd16279">
    <property type="entry name" value="metallo-hydrolase-like_MBL-fold"/>
    <property type="match status" value="1"/>
</dbReference>
<dbReference type="Gene3D" id="3.60.15.10">
    <property type="entry name" value="Ribonuclease Z/Hydroxyacylglutathione hydrolase-like"/>
    <property type="match status" value="1"/>
</dbReference>